<gene>
    <name evidence="1" type="ORF">LCGC14_1079150</name>
</gene>
<dbReference type="AlphaFoldDB" id="A0A0F9MKE9"/>
<evidence type="ECO:0000313" key="1">
    <source>
        <dbReference type="EMBL" id="KKN06254.1"/>
    </source>
</evidence>
<sequence>MKQREYNKERMRKSRQGSTEWVAQDRVAQSWYPKGVLPGEMTSDQLDRFPNIPLPFGEAYYKALAEGIEVTR</sequence>
<name>A0A0F9MKE9_9ZZZZ</name>
<accession>A0A0F9MKE9</accession>
<reference evidence="1" key="1">
    <citation type="journal article" date="2015" name="Nature">
        <title>Complex archaea that bridge the gap between prokaryotes and eukaryotes.</title>
        <authorList>
            <person name="Spang A."/>
            <person name="Saw J.H."/>
            <person name="Jorgensen S.L."/>
            <person name="Zaremba-Niedzwiedzka K."/>
            <person name="Martijn J."/>
            <person name="Lind A.E."/>
            <person name="van Eijk R."/>
            <person name="Schleper C."/>
            <person name="Guy L."/>
            <person name="Ettema T.J."/>
        </authorList>
    </citation>
    <scope>NUCLEOTIDE SEQUENCE</scope>
</reference>
<dbReference type="EMBL" id="LAZR01004711">
    <property type="protein sequence ID" value="KKN06254.1"/>
    <property type="molecule type" value="Genomic_DNA"/>
</dbReference>
<proteinExistence type="predicted"/>
<protein>
    <submittedName>
        <fullName evidence="1">Uncharacterized protein</fullName>
    </submittedName>
</protein>
<comment type="caution">
    <text evidence="1">The sequence shown here is derived from an EMBL/GenBank/DDBJ whole genome shotgun (WGS) entry which is preliminary data.</text>
</comment>
<organism evidence="1">
    <name type="scientific">marine sediment metagenome</name>
    <dbReference type="NCBI Taxonomy" id="412755"/>
    <lineage>
        <taxon>unclassified sequences</taxon>
        <taxon>metagenomes</taxon>
        <taxon>ecological metagenomes</taxon>
    </lineage>
</organism>